<dbReference type="PANTHER" id="PTHR33734:SF22">
    <property type="entry name" value="MEMBRANE-BOUND LYTIC MUREIN TRANSGLYCOSYLASE D"/>
    <property type="match status" value="1"/>
</dbReference>
<accession>A0A381XAF6</accession>
<name>A0A381XAF6_9ZZZZ</name>
<dbReference type="PANTHER" id="PTHR33734">
    <property type="entry name" value="LYSM DOMAIN-CONTAINING GPI-ANCHORED PROTEIN 2"/>
    <property type="match status" value="1"/>
</dbReference>
<feature type="region of interest" description="Disordered" evidence="1">
    <location>
        <begin position="93"/>
        <end position="115"/>
    </location>
</feature>
<organism evidence="4">
    <name type="scientific">marine metagenome</name>
    <dbReference type="NCBI Taxonomy" id="408172"/>
    <lineage>
        <taxon>unclassified sequences</taxon>
        <taxon>metagenomes</taxon>
        <taxon>ecological metagenomes</taxon>
    </lineage>
</organism>
<evidence type="ECO:0000256" key="1">
    <source>
        <dbReference type="SAM" id="MobiDB-lite"/>
    </source>
</evidence>
<feature type="transmembrane region" description="Helical" evidence="2">
    <location>
        <begin position="21"/>
        <end position="43"/>
    </location>
</feature>
<reference evidence="4" key="1">
    <citation type="submission" date="2018-05" db="EMBL/GenBank/DDBJ databases">
        <authorList>
            <person name="Lanie J.A."/>
            <person name="Ng W.-L."/>
            <person name="Kazmierczak K.M."/>
            <person name="Andrzejewski T.M."/>
            <person name="Davidsen T.M."/>
            <person name="Wayne K.J."/>
            <person name="Tettelin H."/>
            <person name="Glass J.I."/>
            <person name="Rusch D."/>
            <person name="Podicherti R."/>
            <person name="Tsui H.-C.T."/>
            <person name="Winkler M.E."/>
        </authorList>
    </citation>
    <scope>NUCLEOTIDE SEQUENCE</scope>
</reference>
<feature type="domain" description="LysM" evidence="3">
    <location>
        <begin position="205"/>
        <end position="248"/>
    </location>
</feature>
<proteinExistence type="predicted"/>
<dbReference type="InterPro" id="IPR018392">
    <property type="entry name" value="LysM"/>
</dbReference>
<evidence type="ECO:0000313" key="4">
    <source>
        <dbReference type="EMBL" id="SVA61471.1"/>
    </source>
</evidence>
<keyword evidence="2" id="KW-0812">Transmembrane</keyword>
<dbReference type="InterPro" id="IPR036779">
    <property type="entry name" value="LysM_dom_sf"/>
</dbReference>
<dbReference type="CDD" id="cd00118">
    <property type="entry name" value="LysM"/>
    <property type="match status" value="2"/>
</dbReference>
<dbReference type="PROSITE" id="PS51782">
    <property type="entry name" value="LYSM"/>
    <property type="match status" value="2"/>
</dbReference>
<dbReference type="GO" id="GO:0008932">
    <property type="term" value="F:lytic endotransglycosylase activity"/>
    <property type="evidence" value="ECO:0007669"/>
    <property type="project" value="TreeGrafter"/>
</dbReference>
<protein>
    <recommendedName>
        <fullName evidence="3">LysM domain-containing protein</fullName>
    </recommendedName>
</protein>
<evidence type="ECO:0000256" key="2">
    <source>
        <dbReference type="SAM" id="Phobius"/>
    </source>
</evidence>
<dbReference type="SMART" id="SM00257">
    <property type="entry name" value="LysM"/>
    <property type="match status" value="2"/>
</dbReference>
<feature type="domain" description="LysM" evidence="3">
    <location>
        <begin position="144"/>
        <end position="188"/>
    </location>
</feature>
<dbReference type="Gene3D" id="3.10.350.10">
    <property type="entry name" value="LysM domain"/>
    <property type="match status" value="2"/>
</dbReference>
<dbReference type="Pfam" id="PF01476">
    <property type="entry name" value="LysM"/>
    <property type="match status" value="2"/>
</dbReference>
<evidence type="ECO:0000259" key="3">
    <source>
        <dbReference type="PROSITE" id="PS51782"/>
    </source>
</evidence>
<dbReference type="SUPFAM" id="SSF54106">
    <property type="entry name" value="LysM domain"/>
    <property type="match status" value="2"/>
</dbReference>
<dbReference type="AlphaFoldDB" id="A0A381XAF6"/>
<dbReference type="EMBL" id="UINC01014412">
    <property type="protein sequence ID" value="SVA61471.1"/>
    <property type="molecule type" value="Genomic_DNA"/>
</dbReference>
<keyword evidence="2" id="KW-1133">Transmembrane helix</keyword>
<gene>
    <name evidence="4" type="ORF">METZ01_LOCUS114325</name>
</gene>
<keyword evidence="2" id="KW-0472">Membrane</keyword>
<sequence length="255" mass="26244">MSSHNPLRPKSSLLEQKAKNRSGLQMVMIIVAVHVVFLGGLLFSGCRPEQSTPGTVADTNAIPVLPPIGGGVASQLGQTNALSVGNAPAADTNAVTAAPPLPDATTGEAKPPPVTRDPVAAQDIVPLIPEATGETEVPVATGEEEYVVARGDNFTTIARKFGVTVQAIIKANPAVDSNRMAIGQVLIIPAPAAKPPAPAVPEGTVVYEVKAGDSLYAIAKEHKTTVKAIRDANSLTNSKIQPGQKLTIPPPATDN</sequence>